<dbReference type="RefSeq" id="WP_378222775.1">
    <property type="nucleotide sequence ID" value="NZ_JBHRTK010000016.1"/>
</dbReference>
<comment type="caution">
    <text evidence="1">The sequence shown here is derived from an EMBL/GenBank/DDBJ whole genome shotgun (WGS) entry which is preliminary data.</text>
</comment>
<protein>
    <submittedName>
        <fullName evidence="1">NADH-ubiquinone dehydrogenase</fullName>
    </submittedName>
</protein>
<dbReference type="Gene3D" id="1.10.150.20">
    <property type="entry name" value="5' to 3' exonuclease, C-terminal subdomain"/>
    <property type="match status" value="1"/>
</dbReference>
<evidence type="ECO:0000313" key="1">
    <source>
        <dbReference type="EMBL" id="MFC3208037.1"/>
    </source>
</evidence>
<dbReference type="Proteomes" id="UP001595583">
    <property type="component" value="Unassembled WGS sequence"/>
</dbReference>
<gene>
    <name evidence="1" type="ORF">ACFOHJ_17580</name>
</gene>
<proteinExistence type="predicted"/>
<organism evidence="1 2">
    <name type="scientific">Aquamicrobium soli</name>
    <dbReference type="NCBI Taxonomy" id="1811518"/>
    <lineage>
        <taxon>Bacteria</taxon>
        <taxon>Pseudomonadati</taxon>
        <taxon>Pseudomonadota</taxon>
        <taxon>Alphaproteobacteria</taxon>
        <taxon>Hyphomicrobiales</taxon>
        <taxon>Phyllobacteriaceae</taxon>
        <taxon>Aquamicrobium</taxon>
    </lineage>
</organism>
<keyword evidence="2" id="KW-1185">Reference proteome</keyword>
<sequence length="185" mass="19016">MGRDVKDTQPTDLAGAVNLFAHPVAGAAAWSAFGFGLTSHAFGIWMGALVGAGNAAQRLLADAKSDVDGKAEADARATTSSRRQSPAKLRVVATQAAPAKRPAARVAAAPVARVEAVDDLKAIDGIGPKLEQVLNGLGVRSYAQIAAWTGKDIARIEDELGLEGRVARDDWTGQAAALAKAGAKH</sequence>
<reference evidence="2" key="1">
    <citation type="journal article" date="2019" name="Int. J. Syst. Evol. Microbiol.">
        <title>The Global Catalogue of Microorganisms (GCM) 10K type strain sequencing project: providing services to taxonomists for standard genome sequencing and annotation.</title>
        <authorList>
            <consortium name="The Broad Institute Genomics Platform"/>
            <consortium name="The Broad Institute Genome Sequencing Center for Infectious Disease"/>
            <person name="Wu L."/>
            <person name="Ma J."/>
        </authorList>
    </citation>
    <scope>NUCLEOTIDE SEQUENCE [LARGE SCALE GENOMIC DNA]</scope>
    <source>
        <strain evidence="2">KCTC 52165</strain>
    </source>
</reference>
<evidence type="ECO:0000313" key="2">
    <source>
        <dbReference type="Proteomes" id="UP001595583"/>
    </source>
</evidence>
<dbReference type="EMBL" id="JBHRTK010000016">
    <property type="protein sequence ID" value="MFC3208037.1"/>
    <property type="molecule type" value="Genomic_DNA"/>
</dbReference>
<accession>A0ABV7KFH4</accession>
<name>A0ABV7KFH4_9HYPH</name>